<dbReference type="Gene3D" id="1.10.287.1490">
    <property type="match status" value="1"/>
</dbReference>
<name>A0A401XL03_9FLAO</name>
<dbReference type="EMBL" id="BHZE01000009">
    <property type="protein sequence ID" value="GCD77678.1"/>
    <property type="molecule type" value="Genomic_DNA"/>
</dbReference>
<dbReference type="PANTHER" id="PTHR39082:SF1">
    <property type="entry name" value="SCAVENGER RECEPTOR CLASS A MEMBER 3"/>
    <property type="match status" value="1"/>
</dbReference>
<dbReference type="PANTHER" id="PTHR39082">
    <property type="entry name" value="PHOSPHOLIPASE C-BETA-2-RELATED"/>
    <property type="match status" value="1"/>
</dbReference>
<dbReference type="InterPro" id="IPR052376">
    <property type="entry name" value="Oxidative_Scav/Glycosyltrans"/>
</dbReference>
<dbReference type="Proteomes" id="UP000286715">
    <property type="component" value="Unassembled WGS sequence"/>
</dbReference>
<evidence type="ECO:0000313" key="4">
    <source>
        <dbReference type="Proteomes" id="UP000286715"/>
    </source>
</evidence>
<feature type="coiled-coil region" evidence="1">
    <location>
        <begin position="38"/>
        <end position="169"/>
    </location>
</feature>
<organism evidence="3 4">
    <name type="scientific">Thermaurantimonas aggregans</name>
    <dbReference type="NCBI Taxonomy" id="2173829"/>
    <lineage>
        <taxon>Bacteria</taxon>
        <taxon>Pseudomonadati</taxon>
        <taxon>Bacteroidota</taxon>
        <taxon>Flavobacteriia</taxon>
        <taxon>Flavobacteriales</taxon>
        <taxon>Schleiferiaceae</taxon>
        <taxon>Thermaurantimonas</taxon>
    </lineage>
</organism>
<dbReference type="AlphaFoldDB" id="A0A401XL03"/>
<sequence length="258" mass="30320">MSQEVTVEMKLRALYDLQLIDSRIDKIKAIRGDLPLEVQDLEDEIEGLNTRVEKLNQEIAELENDIKSKKIFIKSCLDKINKYKEQQKNVRNNREFETLSKEIEYQELDIKLAEKRMNEAKNRIESKSAQIQDAKEKIAELTSHLEYKKQELESILEETSKEEEILLKKSEEFAQMIEPRLLAAYKRIRERMKNGLAVVPVERGASMGSYFTIPPQRQLEIQSRKKIIIDEHSGRILVDSELAREEEEKINKLIESFR</sequence>
<keyword evidence="4" id="KW-1185">Reference proteome</keyword>
<evidence type="ECO:0000256" key="1">
    <source>
        <dbReference type="SAM" id="Coils"/>
    </source>
</evidence>
<comment type="caution">
    <text evidence="3">The sequence shown here is derived from an EMBL/GenBank/DDBJ whole genome shotgun (WGS) entry which is preliminary data.</text>
</comment>
<reference evidence="3 4" key="1">
    <citation type="submission" date="2018-11" db="EMBL/GenBank/DDBJ databases">
        <title>Schleiferia aggregans sp. nov., a moderately thermophilic heterotrophic bacterium isolated from microbial mats at a terrestrial hot spring.</title>
        <authorList>
            <person name="Iino T."/>
            <person name="Ohkuma M."/>
            <person name="Haruta S."/>
        </authorList>
    </citation>
    <scope>NUCLEOTIDE SEQUENCE [LARGE SCALE GENOMIC DNA]</scope>
    <source>
        <strain evidence="3 4">LA</strain>
    </source>
</reference>
<keyword evidence="1" id="KW-0175">Coiled coil</keyword>
<dbReference type="InterPro" id="IPR003743">
    <property type="entry name" value="Zf-RING_7"/>
</dbReference>
<accession>A0A401XL03</accession>
<proteinExistence type="predicted"/>
<gene>
    <name evidence="3" type="ORF">JCM31826_11600</name>
</gene>
<feature type="domain" description="C4-type zinc ribbon" evidence="2">
    <location>
        <begin position="206"/>
        <end position="237"/>
    </location>
</feature>
<dbReference type="RefSeq" id="WP_124397743.1">
    <property type="nucleotide sequence ID" value="NZ_BHZE01000009.1"/>
</dbReference>
<dbReference type="OrthoDB" id="9795058at2"/>
<dbReference type="Pfam" id="PF02591">
    <property type="entry name" value="Zn_ribbon_9"/>
    <property type="match status" value="1"/>
</dbReference>
<evidence type="ECO:0000259" key="2">
    <source>
        <dbReference type="Pfam" id="PF02591"/>
    </source>
</evidence>
<protein>
    <recommendedName>
        <fullName evidence="2">C4-type zinc ribbon domain-containing protein</fullName>
    </recommendedName>
</protein>
<evidence type="ECO:0000313" key="3">
    <source>
        <dbReference type="EMBL" id="GCD77678.1"/>
    </source>
</evidence>